<dbReference type="RefSeq" id="WP_187578503.1">
    <property type="nucleotide sequence ID" value="NZ_CP060713.1"/>
</dbReference>
<dbReference type="AlphaFoldDB" id="A0A7G9RAN6"/>
<organism evidence="3 4">
    <name type="scientific">Nocardioides mesophilus</name>
    <dbReference type="NCBI Taxonomy" id="433659"/>
    <lineage>
        <taxon>Bacteria</taxon>
        <taxon>Bacillati</taxon>
        <taxon>Actinomycetota</taxon>
        <taxon>Actinomycetes</taxon>
        <taxon>Propionibacteriales</taxon>
        <taxon>Nocardioidaceae</taxon>
        <taxon>Nocardioides</taxon>
    </lineage>
</organism>
<sequence>MDSDIVWQHIDAERTWMADLLEALPAEDWQQPSLCAGWTVRDVGAHLTFAQTPVQDLLWPALRAGFRYDVLVRDTALRSPLTHEEIVAKLRSFLGSRRRVAFITDLEPLIDILVHNQDIARPLGVDHPIPPDAAAAAADRVLGPRPRSGVGGHRATFASWPRTPSGRSATATRCTQPWAPTC</sequence>
<dbReference type="Proteomes" id="UP000515947">
    <property type="component" value="Chromosome"/>
</dbReference>
<reference evidence="3 4" key="1">
    <citation type="submission" date="2020-08" db="EMBL/GenBank/DDBJ databases">
        <title>Genome sequence of Nocardioides mesophilus KACC 16243T.</title>
        <authorList>
            <person name="Hyun D.-W."/>
            <person name="Bae J.-W."/>
        </authorList>
    </citation>
    <scope>NUCLEOTIDE SEQUENCE [LARGE SCALE GENOMIC DNA]</scope>
    <source>
        <strain evidence="3 4">KACC 16243</strain>
    </source>
</reference>
<evidence type="ECO:0000256" key="1">
    <source>
        <dbReference type="SAM" id="MobiDB-lite"/>
    </source>
</evidence>
<keyword evidence="3" id="KW-0413">Isomerase</keyword>
<gene>
    <name evidence="3" type="ORF">H9L09_19805</name>
</gene>
<dbReference type="InterPro" id="IPR017517">
    <property type="entry name" value="Maleyloyr_isom"/>
</dbReference>
<evidence type="ECO:0000313" key="4">
    <source>
        <dbReference type="Proteomes" id="UP000515947"/>
    </source>
</evidence>
<dbReference type="GO" id="GO:0016853">
    <property type="term" value="F:isomerase activity"/>
    <property type="evidence" value="ECO:0007669"/>
    <property type="project" value="UniProtKB-KW"/>
</dbReference>
<feature type="domain" description="Mycothiol-dependent maleylpyruvate isomerase metal-binding" evidence="2">
    <location>
        <begin position="12"/>
        <end position="92"/>
    </location>
</feature>
<keyword evidence="4" id="KW-1185">Reference proteome</keyword>
<dbReference type="GO" id="GO:0046872">
    <property type="term" value="F:metal ion binding"/>
    <property type="evidence" value="ECO:0007669"/>
    <property type="project" value="InterPro"/>
</dbReference>
<evidence type="ECO:0000313" key="3">
    <source>
        <dbReference type="EMBL" id="QNN52661.1"/>
    </source>
</evidence>
<dbReference type="NCBIfam" id="TIGR03083">
    <property type="entry name" value="maleylpyruvate isomerase family mycothiol-dependent enzyme"/>
    <property type="match status" value="1"/>
</dbReference>
<dbReference type="InterPro" id="IPR034660">
    <property type="entry name" value="DinB/YfiT-like"/>
</dbReference>
<dbReference type="SUPFAM" id="SSF109854">
    <property type="entry name" value="DinB/YfiT-like putative metalloenzymes"/>
    <property type="match status" value="1"/>
</dbReference>
<dbReference type="Pfam" id="PF11716">
    <property type="entry name" value="MDMPI_N"/>
    <property type="match status" value="1"/>
</dbReference>
<dbReference type="Gene3D" id="1.20.120.450">
    <property type="entry name" value="dinb family like domain"/>
    <property type="match status" value="1"/>
</dbReference>
<accession>A0A7G9RAN6</accession>
<evidence type="ECO:0000259" key="2">
    <source>
        <dbReference type="Pfam" id="PF11716"/>
    </source>
</evidence>
<keyword evidence="3" id="KW-0670">Pyruvate</keyword>
<dbReference type="EMBL" id="CP060713">
    <property type="protein sequence ID" value="QNN52661.1"/>
    <property type="molecule type" value="Genomic_DNA"/>
</dbReference>
<dbReference type="InterPro" id="IPR024344">
    <property type="entry name" value="MDMPI_metal-binding"/>
</dbReference>
<proteinExistence type="predicted"/>
<feature type="region of interest" description="Disordered" evidence="1">
    <location>
        <begin position="142"/>
        <end position="182"/>
    </location>
</feature>
<dbReference type="KEGG" id="nmes:H9L09_19805"/>
<feature type="compositionally biased region" description="Polar residues" evidence="1">
    <location>
        <begin position="165"/>
        <end position="175"/>
    </location>
</feature>
<name>A0A7G9RAN6_9ACTN</name>
<protein>
    <submittedName>
        <fullName evidence="3">Maleylpyruvate isomerase family mycothiol-dependent enzyme</fullName>
    </submittedName>
</protein>